<reference evidence="10" key="1">
    <citation type="submission" date="2018-11" db="EMBL/GenBank/DDBJ databases">
        <authorList>
            <person name="Alioto T."/>
            <person name="Alioto T."/>
        </authorList>
    </citation>
    <scope>NUCLEOTIDE SEQUENCE</scope>
</reference>
<feature type="disulfide bond" evidence="7">
    <location>
        <begin position="119"/>
        <end position="129"/>
    </location>
</feature>
<evidence type="ECO:0000256" key="8">
    <source>
        <dbReference type="SAM" id="Phobius"/>
    </source>
</evidence>
<keyword evidence="5 7" id="KW-1015">Disulfide bond</keyword>
<dbReference type="GO" id="GO:0016020">
    <property type="term" value="C:membrane"/>
    <property type="evidence" value="ECO:0007669"/>
    <property type="project" value="InterPro"/>
</dbReference>
<dbReference type="PANTHER" id="PTHR22906">
    <property type="entry name" value="PROPERDIN"/>
    <property type="match status" value="1"/>
</dbReference>
<feature type="disulfide bond" evidence="7">
    <location>
        <begin position="75"/>
        <end position="139"/>
    </location>
</feature>
<evidence type="ECO:0000256" key="4">
    <source>
        <dbReference type="ARBA" id="ARBA00022737"/>
    </source>
</evidence>
<dbReference type="InterPro" id="IPR036772">
    <property type="entry name" value="SRCR-like_dom_sf"/>
</dbReference>
<gene>
    <name evidence="10" type="ORF">MGAL_10B003341</name>
</gene>
<evidence type="ECO:0000256" key="2">
    <source>
        <dbReference type="ARBA" id="ARBA00022525"/>
    </source>
</evidence>
<dbReference type="SMART" id="SM00202">
    <property type="entry name" value="SR"/>
    <property type="match status" value="1"/>
</dbReference>
<name>A0A8B6EUL0_MYTGA</name>
<dbReference type="Gene3D" id="2.20.100.10">
    <property type="entry name" value="Thrombospondin type-1 (TSP1) repeat"/>
    <property type="match status" value="3"/>
</dbReference>
<dbReference type="EMBL" id="UYJE01005623">
    <property type="protein sequence ID" value="VDI38817.1"/>
    <property type="molecule type" value="Genomic_DNA"/>
</dbReference>
<dbReference type="CDD" id="cd21699">
    <property type="entry name" value="JMTM_APP_like"/>
    <property type="match status" value="1"/>
</dbReference>
<evidence type="ECO:0000256" key="3">
    <source>
        <dbReference type="ARBA" id="ARBA00022729"/>
    </source>
</evidence>
<comment type="caution">
    <text evidence="7">Lacks conserved residue(s) required for the propagation of feature annotation.</text>
</comment>
<dbReference type="Proteomes" id="UP000596742">
    <property type="component" value="Unassembled WGS sequence"/>
</dbReference>
<evidence type="ECO:0000256" key="1">
    <source>
        <dbReference type="ARBA" id="ARBA00004613"/>
    </source>
</evidence>
<organism evidence="10 11">
    <name type="scientific">Mytilus galloprovincialis</name>
    <name type="common">Mediterranean mussel</name>
    <dbReference type="NCBI Taxonomy" id="29158"/>
    <lineage>
        <taxon>Eukaryota</taxon>
        <taxon>Metazoa</taxon>
        <taxon>Spiralia</taxon>
        <taxon>Lophotrochozoa</taxon>
        <taxon>Mollusca</taxon>
        <taxon>Bivalvia</taxon>
        <taxon>Autobranchia</taxon>
        <taxon>Pteriomorphia</taxon>
        <taxon>Mytilida</taxon>
        <taxon>Mytiloidea</taxon>
        <taxon>Mytilidae</taxon>
        <taxon>Mytilinae</taxon>
        <taxon>Mytilus</taxon>
    </lineage>
</organism>
<feature type="disulfide bond" evidence="7">
    <location>
        <begin position="88"/>
        <end position="149"/>
    </location>
</feature>
<evidence type="ECO:0000256" key="5">
    <source>
        <dbReference type="ARBA" id="ARBA00023157"/>
    </source>
</evidence>
<keyword evidence="4" id="KW-0677">Repeat</keyword>
<evidence type="ECO:0000313" key="11">
    <source>
        <dbReference type="Proteomes" id="UP000596742"/>
    </source>
</evidence>
<feature type="transmembrane region" description="Helical" evidence="8">
    <location>
        <begin position="339"/>
        <end position="366"/>
    </location>
</feature>
<dbReference type="InterPro" id="IPR052065">
    <property type="entry name" value="Compl_asym_regulator"/>
</dbReference>
<dbReference type="SUPFAM" id="SSF56487">
    <property type="entry name" value="SRCR-like"/>
    <property type="match status" value="2"/>
</dbReference>
<keyword evidence="3" id="KW-0732">Signal</keyword>
<dbReference type="Gene3D" id="3.10.250.10">
    <property type="entry name" value="SRCR-like domain"/>
    <property type="match status" value="2"/>
</dbReference>
<feature type="domain" description="SRCR" evidence="9">
    <location>
        <begin position="50"/>
        <end position="150"/>
    </location>
</feature>
<dbReference type="FunFam" id="2.20.100.10:FF:000001">
    <property type="entry name" value="semaphorin-5A isoform X1"/>
    <property type="match status" value="1"/>
</dbReference>
<dbReference type="InterPro" id="IPR000884">
    <property type="entry name" value="TSP1_rpt"/>
</dbReference>
<protein>
    <recommendedName>
        <fullName evidence="9">SRCR domain-containing protein</fullName>
    </recommendedName>
</protein>
<keyword evidence="2" id="KW-0964">Secreted</keyword>
<dbReference type="AlphaFoldDB" id="A0A8B6EUL0"/>
<keyword evidence="8" id="KW-0812">Transmembrane</keyword>
<comment type="subcellular location">
    <subcellularLocation>
        <location evidence="1">Secreted</location>
    </subcellularLocation>
</comment>
<accession>A0A8B6EUL0</accession>
<feature type="domain" description="SRCR" evidence="9">
    <location>
        <begin position="1"/>
        <end position="40"/>
    </location>
</feature>
<feature type="disulfide bond" evidence="7">
    <location>
        <begin position="9"/>
        <end position="19"/>
    </location>
</feature>
<dbReference type="SMART" id="SM00209">
    <property type="entry name" value="TSP1"/>
    <property type="match status" value="3"/>
</dbReference>
<evidence type="ECO:0000256" key="7">
    <source>
        <dbReference type="PROSITE-ProRule" id="PRU00196"/>
    </source>
</evidence>
<dbReference type="PROSITE" id="PS50092">
    <property type="entry name" value="TSP1"/>
    <property type="match status" value="2"/>
</dbReference>
<dbReference type="OrthoDB" id="5985519at2759"/>
<dbReference type="InterPro" id="IPR001190">
    <property type="entry name" value="SRCR"/>
</dbReference>
<dbReference type="FunFam" id="2.20.100.10:FF:000002">
    <property type="entry name" value="Unc-5 netrin receptor C"/>
    <property type="match status" value="1"/>
</dbReference>
<dbReference type="PROSITE" id="PS50287">
    <property type="entry name" value="SRCR_2"/>
    <property type="match status" value="2"/>
</dbReference>
<dbReference type="FunFam" id="3.10.250.10:FF:000011">
    <property type="entry name" value="Scavenger receptor class A member 5"/>
    <property type="match status" value="1"/>
</dbReference>
<dbReference type="Pfam" id="PF00530">
    <property type="entry name" value="SRCR"/>
    <property type="match status" value="2"/>
</dbReference>
<dbReference type="InterPro" id="IPR036383">
    <property type="entry name" value="TSP1_rpt_sf"/>
</dbReference>
<evidence type="ECO:0000313" key="10">
    <source>
        <dbReference type="EMBL" id="VDI38817.1"/>
    </source>
</evidence>
<evidence type="ECO:0000256" key="6">
    <source>
        <dbReference type="ARBA" id="ARBA00023180"/>
    </source>
</evidence>
<dbReference type="SUPFAM" id="SSF82895">
    <property type="entry name" value="TSP-1 type 1 repeat"/>
    <property type="match status" value="3"/>
</dbReference>
<keyword evidence="8" id="KW-0472">Membrane</keyword>
<sequence length="458" mass="50881">MIWLDEVNCTKTAAGLDMCRHLGWGIHNCGHSEDVGVTCYGGYETFTGDLRLVEGDTPRDGRLEVYYNAQWGTVCDDNFDIVDARVACRQLRYSTDTAEIYKHGGASSNTKIWMDQVNCAASHTRLENCGRSSWGVNDCNHNEDIGIRCFGKYIVNGNWGEWSVWSLCSASCGHATQHRQRLCNSPIPSAGGSDCNGMDNQAKNCSILKCPVDGDWSEWSSWNLCSATCNGGIQDRTRQCNSPPPSNGGLYCNGTTIFSRPCNNIFCEIHGQWGQWKEWNFCNTTCGNGFRNRSRECDRPYPMFGGSECIGLNFDIQVCSQNTCPGAQQQIQDKSSNSFSAGFVGGVAVGCIVITAVIIFIALLILRRFNPEKVLKRRRNECRNDDLSQLRITSQPNEYECTGRSIGTQSGVYDTCSNTEVVTAQTQCNTDTIDSGTYYNSQFNVDSNEELYENLKVQ</sequence>
<dbReference type="PANTHER" id="PTHR22906:SF43">
    <property type="entry name" value="PROPERDIN"/>
    <property type="match status" value="1"/>
</dbReference>
<dbReference type="PRINTS" id="PR00258">
    <property type="entry name" value="SPERACTRCPTR"/>
</dbReference>
<dbReference type="Pfam" id="PF00090">
    <property type="entry name" value="TSP_1"/>
    <property type="match status" value="3"/>
</dbReference>
<proteinExistence type="predicted"/>
<keyword evidence="6" id="KW-0325">Glycoprotein</keyword>
<comment type="caution">
    <text evidence="10">The sequence shown here is derived from an EMBL/GenBank/DDBJ whole genome shotgun (WGS) entry which is preliminary data.</text>
</comment>
<dbReference type="PRINTS" id="PR01705">
    <property type="entry name" value="TSP1REPEAT"/>
</dbReference>
<keyword evidence="8" id="KW-1133">Transmembrane helix</keyword>
<evidence type="ECO:0000259" key="9">
    <source>
        <dbReference type="PROSITE" id="PS50287"/>
    </source>
</evidence>
<keyword evidence="11" id="KW-1185">Reference proteome</keyword>
<dbReference type="FunFam" id="2.20.100.10:FF:000007">
    <property type="entry name" value="Thrombospondin 1"/>
    <property type="match status" value="1"/>
</dbReference>